<evidence type="ECO:0000313" key="2">
    <source>
        <dbReference type="EMBL" id="ABS77462.1"/>
    </source>
</evidence>
<dbReference type="HOGENOM" id="CLU_1014584_0_0_6"/>
<feature type="region of interest" description="Disordered" evidence="1">
    <location>
        <begin position="1"/>
        <end position="47"/>
    </location>
</feature>
<reference evidence="2 3" key="1">
    <citation type="journal article" date="2009" name="Infect. Immun.">
        <title>Comparative genomics reveal extensive transposon-mediated genomic plasticity and diversity among potential effector proteins within the genus Coxiella.</title>
        <authorList>
            <person name="Beare P.A."/>
            <person name="Unsworth N."/>
            <person name="Andoh M."/>
            <person name="Voth D.E."/>
            <person name="Omsland A."/>
            <person name="Gilk S.D."/>
            <person name="Williams K.P."/>
            <person name="Sobral B.W."/>
            <person name="Kupko J.J.III."/>
            <person name="Porcella S.F."/>
            <person name="Samuel J.E."/>
            <person name="Heinzen R.A."/>
        </authorList>
    </citation>
    <scope>NUCLEOTIDE SEQUENCE [LARGE SCALE GENOMIC DNA]</scope>
    <source>
        <strain evidence="2 3">Dugway 5J108-111</strain>
    </source>
</reference>
<evidence type="ECO:0000313" key="3">
    <source>
        <dbReference type="Proteomes" id="UP000008555"/>
    </source>
</evidence>
<dbReference type="Proteomes" id="UP000008555">
    <property type="component" value="Chromosome"/>
</dbReference>
<dbReference type="EMBL" id="CP000733">
    <property type="protein sequence ID" value="ABS77462.1"/>
    <property type="molecule type" value="Genomic_DNA"/>
</dbReference>
<name>A9KBP4_COXBN</name>
<organism evidence="2 3">
    <name type="scientific">Coxiella burnetii (strain Dugway 5J108-111)</name>
    <dbReference type="NCBI Taxonomy" id="434922"/>
    <lineage>
        <taxon>Bacteria</taxon>
        <taxon>Pseudomonadati</taxon>
        <taxon>Pseudomonadota</taxon>
        <taxon>Gammaproteobacteria</taxon>
        <taxon>Legionellales</taxon>
        <taxon>Coxiellaceae</taxon>
        <taxon>Coxiella</taxon>
    </lineage>
</organism>
<gene>
    <name evidence="2" type="ordered locus">CBUD_0587</name>
</gene>
<dbReference type="AlphaFoldDB" id="A9KBP4"/>
<sequence length="278" mass="32114">MSRTPNRNNPSSFFPSAEKKNRRLRSSSVRVMPAPAASQSASSKKRKRGTIDFEQLYDHFNKLKKTYYSKFGMDFNPQIKRAEAAEGPFDVFISDLNINLSEKDTFSFFDAAFRFYFETKLPHRTSTIIFTDCLIFLKMKALSLFNCNLTINDFKDILKGINSKRRDEDTEGKHLKKKMEELTPLTHLFKFLGGVRRMNLTSTVLEGLGDELKLILASDDLKSLIPNWINTQEKEILPYLPKRRSQNGSEALRFWHSLSEEKLSEHSPVLPTIDVRCD</sequence>
<feature type="compositionally biased region" description="Polar residues" evidence="1">
    <location>
        <begin position="1"/>
        <end position="14"/>
    </location>
</feature>
<proteinExistence type="predicted"/>
<protein>
    <submittedName>
        <fullName evidence="2">Uncharacterized protein</fullName>
    </submittedName>
</protein>
<accession>A9KBP4</accession>
<dbReference type="RefSeq" id="WP_011996639.1">
    <property type="nucleotide sequence ID" value="NC_009727.1"/>
</dbReference>
<evidence type="ECO:0000256" key="1">
    <source>
        <dbReference type="SAM" id="MobiDB-lite"/>
    </source>
</evidence>
<feature type="compositionally biased region" description="Low complexity" evidence="1">
    <location>
        <begin position="33"/>
        <end position="42"/>
    </location>
</feature>
<dbReference type="KEGG" id="cbd:CBUD_0587"/>